<organism evidence="1 2">
    <name type="scientific">Pseudomonas extremaustralis</name>
    <dbReference type="NCBI Taxonomy" id="359110"/>
    <lineage>
        <taxon>Bacteria</taxon>
        <taxon>Pseudomonadati</taxon>
        <taxon>Pseudomonadota</taxon>
        <taxon>Gammaproteobacteria</taxon>
        <taxon>Pseudomonadales</taxon>
        <taxon>Pseudomonadaceae</taxon>
        <taxon>Pseudomonas</taxon>
    </lineage>
</organism>
<gene>
    <name evidence="1" type="ORF">FX985_01357</name>
</gene>
<dbReference type="RefSeq" id="WP_150292954.1">
    <property type="nucleotide sequence ID" value="NZ_VTFH01000001.1"/>
</dbReference>
<evidence type="ECO:0000313" key="1">
    <source>
        <dbReference type="EMBL" id="KAA8561305.1"/>
    </source>
</evidence>
<sequence>MTNGTKPVLWNITLDESLGSASYVIPSMDVTRKESAVFTANSVLFSTMEISRTDLSFKRTTEFLGKTTVDIGQCKVAPKAVERKF</sequence>
<accession>A0A5M9J0H5</accession>
<dbReference type="AlphaFoldDB" id="A0A5M9J0H5"/>
<dbReference type="EMBL" id="VTFH01000001">
    <property type="protein sequence ID" value="KAA8561305.1"/>
    <property type="molecule type" value="Genomic_DNA"/>
</dbReference>
<dbReference type="Proteomes" id="UP000323425">
    <property type="component" value="Unassembled WGS sequence"/>
</dbReference>
<protein>
    <submittedName>
        <fullName evidence="1">Uncharacterized protein</fullName>
    </submittedName>
</protein>
<name>A0A5M9J0H5_9PSED</name>
<reference evidence="1 2" key="1">
    <citation type="journal article" date="2018" name="Plant Biotechnol. Rep.">
        <title>Diversity and antifungal activity of endophytic bacteria associated with Panax ginseng seedlings.</title>
        <authorList>
            <person name="Park J.M."/>
            <person name="Hong C.E."/>
            <person name="Jo S.H."/>
        </authorList>
    </citation>
    <scope>NUCLEOTIDE SEQUENCE [LARGE SCALE GENOMIC DNA]</scope>
    <source>
        <strain evidence="1 2">PgKB38</strain>
    </source>
</reference>
<proteinExistence type="predicted"/>
<comment type="caution">
    <text evidence="1">The sequence shown here is derived from an EMBL/GenBank/DDBJ whole genome shotgun (WGS) entry which is preliminary data.</text>
</comment>
<evidence type="ECO:0000313" key="2">
    <source>
        <dbReference type="Proteomes" id="UP000323425"/>
    </source>
</evidence>